<reference evidence="3" key="2">
    <citation type="submission" date="2025-08" db="UniProtKB">
        <authorList>
            <consortium name="Ensembl"/>
        </authorList>
    </citation>
    <scope>IDENTIFICATION</scope>
</reference>
<organism evidence="3 4">
    <name type="scientific">Catharus ustulatus</name>
    <name type="common">Russet-backed thrush</name>
    <name type="synonym">Hylocichla ustulatus</name>
    <dbReference type="NCBI Taxonomy" id="91951"/>
    <lineage>
        <taxon>Eukaryota</taxon>
        <taxon>Metazoa</taxon>
        <taxon>Chordata</taxon>
        <taxon>Craniata</taxon>
        <taxon>Vertebrata</taxon>
        <taxon>Euteleostomi</taxon>
        <taxon>Archelosauria</taxon>
        <taxon>Archosauria</taxon>
        <taxon>Dinosauria</taxon>
        <taxon>Saurischia</taxon>
        <taxon>Theropoda</taxon>
        <taxon>Coelurosauria</taxon>
        <taxon>Aves</taxon>
        <taxon>Neognathae</taxon>
        <taxon>Neoaves</taxon>
        <taxon>Telluraves</taxon>
        <taxon>Australaves</taxon>
        <taxon>Passeriformes</taxon>
        <taxon>Turdidae</taxon>
        <taxon>Catharus</taxon>
    </lineage>
</organism>
<keyword evidence="1" id="KW-1133">Transmembrane helix</keyword>
<dbReference type="InterPro" id="IPR013098">
    <property type="entry name" value="Ig_I-set"/>
</dbReference>
<keyword evidence="1" id="KW-0812">Transmembrane</keyword>
<dbReference type="AlphaFoldDB" id="A0A8C3U6Z3"/>
<dbReference type="InterPro" id="IPR007110">
    <property type="entry name" value="Ig-like_dom"/>
</dbReference>
<accession>A0A8C3U6Z3</accession>
<dbReference type="CDD" id="cd00096">
    <property type="entry name" value="Ig"/>
    <property type="match status" value="1"/>
</dbReference>
<evidence type="ECO:0000313" key="3">
    <source>
        <dbReference type="Ensembl" id="ENSCUSP00005008884.1"/>
    </source>
</evidence>
<dbReference type="SUPFAM" id="SSF48726">
    <property type="entry name" value="Immunoglobulin"/>
    <property type="match status" value="1"/>
</dbReference>
<feature type="domain" description="Ig-like" evidence="2">
    <location>
        <begin position="83"/>
        <end position="147"/>
    </location>
</feature>
<proteinExistence type="predicted"/>
<dbReference type="InterPro" id="IPR036179">
    <property type="entry name" value="Ig-like_dom_sf"/>
</dbReference>
<reference evidence="3" key="1">
    <citation type="submission" date="2020-10" db="EMBL/GenBank/DDBJ databases">
        <title>Catharus ustulatus (Swainson's thrush) genome, bCatUst1, primary haplotype v2.</title>
        <authorList>
            <person name="Delmore K."/>
            <person name="Vafadar M."/>
            <person name="Formenti G."/>
            <person name="Chow W."/>
            <person name="Pelan S."/>
            <person name="Howe K."/>
            <person name="Rhie A."/>
            <person name="Mountcastle J."/>
            <person name="Haase B."/>
            <person name="Fedrigo O."/>
            <person name="Jarvis E.D."/>
        </authorList>
    </citation>
    <scope>NUCLEOTIDE SEQUENCE [LARGE SCALE GENOMIC DNA]</scope>
</reference>
<dbReference type="InterPro" id="IPR013783">
    <property type="entry name" value="Ig-like_fold"/>
</dbReference>
<dbReference type="Ensembl" id="ENSCUST00005009250.1">
    <property type="protein sequence ID" value="ENSCUSP00005008884.1"/>
    <property type="gene ID" value="ENSCUSG00005005577.1"/>
</dbReference>
<name>A0A8C3U6Z3_CATUS</name>
<dbReference type="SMART" id="SM00409">
    <property type="entry name" value="IG"/>
    <property type="match status" value="2"/>
</dbReference>
<evidence type="ECO:0000256" key="1">
    <source>
        <dbReference type="SAM" id="Phobius"/>
    </source>
</evidence>
<feature type="transmembrane region" description="Helical" evidence="1">
    <location>
        <begin position="259"/>
        <end position="279"/>
    </location>
</feature>
<evidence type="ECO:0000259" key="2">
    <source>
        <dbReference type="PROSITE" id="PS50835"/>
    </source>
</evidence>
<feature type="domain" description="Ig-like" evidence="2">
    <location>
        <begin position="153"/>
        <end position="251"/>
    </location>
</feature>
<keyword evidence="1" id="KW-0472">Membrane</keyword>
<sequence length="295" mass="33111">MSLPDPVKFTFSGSGAVTPVRLCCCIGMTCITKSASCTLKLHFLLERMAHLELKKCIFLLNVFKLLIGASLEKNVSLPSPAKVNLTCKLDEHSHLKNPQVTWKRGSQTISHTSKSHNSWTIQVTVSDSSHLGSYVCILKAEKEISATFNLQVPKLQGKDKPVITYERDRAVMVCKSDYDPKGWTWYMTNGTELVPIDRILRSDKFQIKSPSPNVNRLEILKLTKEDGGVYWCEAAFELGNSLYKFELKVLSIAAPLKPFIAIVAEVAILFTTIVLYEIYSKKKGKGEFWWGFLVG</sequence>
<keyword evidence="4" id="KW-1185">Reference proteome</keyword>
<dbReference type="Proteomes" id="UP000694563">
    <property type="component" value="Chromosome Z"/>
</dbReference>
<dbReference type="Pfam" id="PF07679">
    <property type="entry name" value="I-set"/>
    <property type="match status" value="1"/>
</dbReference>
<protein>
    <submittedName>
        <fullName evidence="3">Embigin</fullName>
    </submittedName>
</protein>
<reference evidence="3" key="3">
    <citation type="submission" date="2025-09" db="UniProtKB">
        <authorList>
            <consortium name="Ensembl"/>
        </authorList>
    </citation>
    <scope>IDENTIFICATION</scope>
</reference>
<dbReference type="PROSITE" id="PS50835">
    <property type="entry name" value="IG_LIKE"/>
    <property type="match status" value="2"/>
</dbReference>
<dbReference type="InterPro" id="IPR003599">
    <property type="entry name" value="Ig_sub"/>
</dbReference>
<evidence type="ECO:0000313" key="4">
    <source>
        <dbReference type="Proteomes" id="UP000694563"/>
    </source>
</evidence>
<dbReference type="Gene3D" id="2.60.40.10">
    <property type="entry name" value="Immunoglobulins"/>
    <property type="match status" value="2"/>
</dbReference>